<reference evidence="5 6" key="1">
    <citation type="submission" date="2024-02" db="EMBL/GenBank/DDBJ databases">
        <title>De novo assembly and annotation of 12 fungi associated with fruit tree decline syndrome in Ontario, Canada.</title>
        <authorList>
            <person name="Sulman M."/>
            <person name="Ellouze W."/>
            <person name="Ilyukhin E."/>
        </authorList>
    </citation>
    <scope>NUCLEOTIDE SEQUENCE [LARGE SCALE GENOMIC DNA]</scope>
    <source>
        <strain evidence="5 6">M11/M66-122</strain>
    </source>
</reference>
<protein>
    <submittedName>
        <fullName evidence="5">Uncharacterized protein</fullName>
    </submittedName>
</protein>
<dbReference type="Proteomes" id="UP001320420">
    <property type="component" value="Unassembled WGS sequence"/>
</dbReference>
<evidence type="ECO:0000256" key="4">
    <source>
        <dbReference type="SAM" id="MobiDB-lite"/>
    </source>
</evidence>
<accession>A0AAN9UM18</accession>
<dbReference type="SUPFAM" id="SSF51735">
    <property type="entry name" value="NAD(P)-binding Rossmann-fold domains"/>
    <property type="match status" value="1"/>
</dbReference>
<dbReference type="FunFam" id="3.40.50.720:FF:000084">
    <property type="entry name" value="Short-chain dehydrogenase reductase"/>
    <property type="match status" value="1"/>
</dbReference>
<evidence type="ECO:0000256" key="3">
    <source>
        <dbReference type="RuleBase" id="RU000363"/>
    </source>
</evidence>
<dbReference type="PANTHER" id="PTHR42760:SF127">
    <property type="entry name" value="3-KETOACYL-ACYL CARRIER PROTEIN REDUCTASE-RELATED"/>
    <property type="match status" value="1"/>
</dbReference>
<keyword evidence="2" id="KW-0521">NADP</keyword>
<name>A0AAN9UM18_9PEZI</name>
<dbReference type="GO" id="GO:0048038">
    <property type="term" value="F:quinone binding"/>
    <property type="evidence" value="ECO:0007669"/>
    <property type="project" value="TreeGrafter"/>
</dbReference>
<dbReference type="Gene3D" id="3.40.50.720">
    <property type="entry name" value="NAD(P)-binding Rossmann-like Domain"/>
    <property type="match status" value="1"/>
</dbReference>
<evidence type="ECO:0000256" key="1">
    <source>
        <dbReference type="ARBA" id="ARBA00006484"/>
    </source>
</evidence>
<keyword evidence="6" id="KW-1185">Reference proteome</keyword>
<dbReference type="InterPro" id="IPR036291">
    <property type="entry name" value="NAD(P)-bd_dom_sf"/>
</dbReference>
<sequence length="288" mass="29480">MANNSLAGTTVLVTGGAGGLGRAIAKGYLGAGANVAVCDINAERLAATQAELEAAAPGRVHSARADVTDEAAVEALFDGVVARFGRLDVLVNNAGMADTFQPVGTLTKAAWDRVLNLNLTGSFLAARAAVRAMEKNPPPAAASSSAPEQEQEQGQTGGGGGLIIQIGSTASERGHESGLAYTVSKHGVAGLVKNTAGFYGPRGIYAVGLMLGAMIDTNIAEGMQSLGQDWNMEALSRTTSASQPPEELVKNAVKLDDVAKYCVFLSDRSIAATANGSCIMFNKNSPRA</sequence>
<dbReference type="EMBL" id="JAKJXP020000054">
    <property type="protein sequence ID" value="KAK7751134.1"/>
    <property type="molecule type" value="Genomic_DNA"/>
</dbReference>
<dbReference type="PRINTS" id="PR00081">
    <property type="entry name" value="GDHRDH"/>
</dbReference>
<evidence type="ECO:0000313" key="6">
    <source>
        <dbReference type="Proteomes" id="UP001320420"/>
    </source>
</evidence>
<dbReference type="Pfam" id="PF13561">
    <property type="entry name" value="adh_short_C2"/>
    <property type="match status" value="1"/>
</dbReference>
<evidence type="ECO:0000256" key="2">
    <source>
        <dbReference type="ARBA" id="ARBA00022857"/>
    </source>
</evidence>
<feature type="region of interest" description="Disordered" evidence="4">
    <location>
        <begin position="135"/>
        <end position="163"/>
    </location>
</feature>
<gene>
    <name evidence="5" type="ORF">SLS62_006964</name>
</gene>
<dbReference type="InterPro" id="IPR020904">
    <property type="entry name" value="Sc_DH/Rdtase_CS"/>
</dbReference>
<dbReference type="CDD" id="cd05233">
    <property type="entry name" value="SDR_c"/>
    <property type="match status" value="1"/>
</dbReference>
<comment type="caution">
    <text evidence="5">The sequence shown here is derived from an EMBL/GenBank/DDBJ whole genome shotgun (WGS) entry which is preliminary data.</text>
</comment>
<dbReference type="AlphaFoldDB" id="A0AAN9UM18"/>
<dbReference type="GO" id="GO:0006633">
    <property type="term" value="P:fatty acid biosynthetic process"/>
    <property type="evidence" value="ECO:0007669"/>
    <property type="project" value="TreeGrafter"/>
</dbReference>
<comment type="similarity">
    <text evidence="1 3">Belongs to the short-chain dehydrogenases/reductases (SDR) family.</text>
</comment>
<dbReference type="PRINTS" id="PR00080">
    <property type="entry name" value="SDRFAMILY"/>
</dbReference>
<dbReference type="Pfam" id="PF00106">
    <property type="entry name" value="adh_short"/>
    <property type="match status" value="1"/>
</dbReference>
<feature type="compositionally biased region" description="Low complexity" evidence="4">
    <location>
        <begin position="141"/>
        <end position="154"/>
    </location>
</feature>
<dbReference type="InterPro" id="IPR002347">
    <property type="entry name" value="SDR_fam"/>
</dbReference>
<dbReference type="GO" id="GO:0016616">
    <property type="term" value="F:oxidoreductase activity, acting on the CH-OH group of donors, NAD or NADP as acceptor"/>
    <property type="evidence" value="ECO:0007669"/>
    <property type="project" value="TreeGrafter"/>
</dbReference>
<organism evidence="5 6">
    <name type="scientific">Diatrype stigma</name>
    <dbReference type="NCBI Taxonomy" id="117547"/>
    <lineage>
        <taxon>Eukaryota</taxon>
        <taxon>Fungi</taxon>
        <taxon>Dikarya</taxon>
        <taxon>Ascomycota</taxon>
        <taxon>Pezizomycotina</taxon>
        <taxon>Sordariomycetes</taxon>
        <taxon>Xylariomycetidae</taxon>
        <taxon>Xylariales</taxon>
        <taxon>Diatrypaceae</taxon>
        <taxon>Diatrype</taxon>
    </lineage>
</organism>
<dbReference type="PANTHER" id="PTHR42760">
    <property type="entry name" value="SHORT-CHAIN DEHYDROGENASES/REDUCTASES FAMILY MEMBER"/>
    <property type="match status" value="1"/>
</dbReference>
<evidence type="ECO:0000313" key="5">
    <source>
        <dbReference type="EMBL" id="KAK7751134.1"/>
    </source>
</evidence>
<proteinExistence type="inferred from homology"/>
<dbReference type="PROSITE" id="PS00061">
    <property type="entry name" value="ADH_SHORT"/>
    <property type="match status" value="1"/>
</dbReference>